<evidence type="ECO:0000313" key="2">
    <source>
        <dbReference type="Proteomes" id="UP000024635"/>
    </source>
</evidence>
<accession>A0A016RWU1</accession>
<protein>
    <submittedName>
        <fullName evidence="1">Uncharacterized protein</fullName>
    </submittedName>
</protein>
<name>A0A016RWU1_9BILA</name>
<organism evidence="1 2">
    <name type="scientific">Ancylostoma ceylanicum</name>
    <dbReference type="NCBI Taxonomy" id="53326"/>
    <lineage>
        <taxon>Eukaryota</taxon>
        <taxon>Metazoa</taxon>
        <taxon>Ecdysozoa</taxon>
        <taxon>Nematoda</taxon>
        <taxon>Chromadorea</taxon>
        <taxon>Rhabditida</taxon>
        <taxon>Rhabditina</taxon>
        <taxon>Rhabditomorpha</taxon>
        <taxon>Strongyloidea</taxon>
        <taxon>Ancylostomatidae</taxon>
        <taxon>Ancylostomatinae</taxon>
        <taxon>Ancylostoma</taxon>
    </lineage>
</organism>
<sequence>MDGVCWRPISRDKHIRPFGSRVDASIQLPKFEVRVAKWWRIMNWIFHLQPTQVQTLSRGSPGSLRRTQSCGFSTTSRGMLTVLPLGATLMDTGNSQGFNRCRWPSYLDSEYLPDLIHMWETPSTAQKRKAYMTRQEGMFARRRLR</sequence>
<reference evidence="2" key="1">
    <citation type="journal article" date="2015" name="Nat. Genet.">
        <title>The genome and transcriptome of the zoonotic hookworm Ancylostoma ceylanicum identify infection-specific gene families.</title>
        <authorList>
            <person name="Schwarz E.M."/>
            <person name="Hu Y."/>
            <person name="Antoshechkin I."/>
            <person name="Miller M.M."/>
            <person name="Sternberg P.W."/>
            <person name="Aroian R.V."/>
        </authorList>
    </citation>
    <scope>NUCLEOTIDE SEQUENCE</scope>
    <source>
        <strain evidence="2">HY135</strain>
    </source>
</reference>
<dbReference type="EMBL" id="JARK01001685">
    <property type="protein sequence ID" value="EYB82860.1"/>
    <property type="molecule type" value="Genomic_DNA"/>
</dbReference>
<gene>
    <name evidence="1" type="primary">Acey_s0349.g3205</name>
    <name evidence="1" type="ORF">Y032_0349g3205</name>
</gene>
<comment type="caution">
    <text evidence="1">The sequence shown here is derived from an EMBL/GenBank/DDBJ whole genome shotgun (WGS) entry which is preliminary data.</text>
</comment>
<dbReference type="Proteomes" id="UP000024635">
    <property type="component" value="Unassembled WGS sequence"/>
</dbReference>
<proteinExistence type="predicted"/>
<keyword evidence="2" id="KW-1185">Reference proteome</keyword>
<evidence type="ECO:0000313" key="1">
    <source>
        <dbReference type="EMBL" id="EYB82860.1"/>
    </source>
</evidence>
<dbReference type="AlphaFoldDB" id="A0A016RWU1"/>